<feature type="compositionally biased region" description="Basic and acidic residues" evidence="1">
    <location>
        <begin position="165"/>
        <end position="175"/>
    </location>
</feature>
<feature type="region of interest" description="Disordered" evidence="1">
    <location>
        <begin position="1"/>
        <end position="81"/>
    </location>
</feature>
<gene>
    <name evidence="2" type="ORF">V5O48_012143</name>
</gene>
<reference evidence="2 3" key="1">
    <citation type="submission" date="2024-02" db="EMBL/GenBank/DDBJ databases">
        <title>A draft genome for the cacao thread blight pathogen Marasmius crinis-equi.</title>
        <authorList>
            <person name="Cohen S.P."/>
            <person name="Baruah I.K."/>
            <person name="Amoako-Attah I."/>
            <person name="Bukari Y."/>
            <person name="Meinhardt L.W."/>
            <person name="Bailey B.A."/>
        </authorList>
    </citation>
    <scope>NUCLEOTIDE SEQUENCE [LARGE SCALE GENOMIC DNA]</scope>
    <source>
        <strain evidence="2 3">GH-76</strain>
    </source>
</reference>
<evidence type="ECO:0000313" key="2">
    <source>
        <dbReference type="EMBL" id="KAL0569817.1"/>
    </source>
</evidence>
<organism evidence="2 3">
    <name type="scientific">Marasmius crinis-equi</name>
    <dbReference type="NCBI Taxonomy" id="585013"/>
    <lineage>
        <taxon>Eukaryota</taxon>
        <taxon>Fungi</taxon>
        <taxon>Dikarya</taxon>
        <taxon>Basidiomycota</taxon>
        <taxon>Agaricomycotina</taxon>
        <taxon>Agaricomycetes</taxon>
        <taxon>Agaricomycetidae</taxon>
        <taxon>Agaricales</taxon>
        <taxon>Marasmiineae</taxon>
        <taxon>Marasmiaceae</taxon>
        <taxon>Marasmius</taxon>
    </lineage>
</organism>
<proteinExistence type="predicted"/>
<dbReference type="Proteomes" id="UP001465976">
    <property type="component" value="Unassembled WGS sequence"/>
</dbReference>
<keyword evidence="3" id="KW-1185">Reference proteome</keyword>
<evidence type="ECO:0000313" key="3">
    <source>
        <dbReference type="Proteomes" id="UP001465976"/>
    </source>
</evidence>
<feature type="compositionally biased region" description="Basic residues" evidence="1">
    <location>
        <begin position="25"/>
        <end position="37"/>
    </location>
</feature>
<feature type="compositionally biased region" description="Polar residues" evidence="1">
    <location>
        <begin position="152"/>
        <end position="164"/>
    </location>
</feature>
<feature type="compositionally biased region" description="Low complexity" evidence="1">
    <location>
        <begin position="12"/>
        <end position="24"/>
    </location>
</feature>
<protein>
    <submittedName>
        <fullName evidence="2">Uncharacterized protein</fullName>
    </submittedName>
</protein>
<evidence type="ECO:0000256" key="1">
    <source>
        <dbReference type="SAM" id="MobiDB-lite"/>
    </source>
</evidence>
<name>A0ABR3F3S6_9AGAR</name>
<accession>A0ABR3F3S6</accession>
<feature type="region of interest" description="Disordered" evidence="1">
    <location>
        <begin position="147"/>
        <end position="176"/>
    </location>
</feature>
<dbReference type="EMBL" id="JBAHYK010001047">
    <property type="protein sequence ID" value="KAL0569817.1"/>
    <property type="molecule type" value="Genomic_DNA"/>
</dbReference>
<sequence>MAFENNVQPVAPSLSISSPRMMSPRSHRSHRSRRSARRGSPQNSGDGNSLELAQAARAAENLRTPDNSNTMNMDPDQPYLAPAGEETIRDIEAQQARDEMEGAGNESNRFVGGFVFDRLKKVVQGASIQWGAGSRRAQGVEDDYYPPYAVSPRQSVAGPSNSGHQRYESSSDDTTHYPATTEEGTTAIDHAIPQQQYIMPAPVDVGSPEFVEPLPADDYRKMKSPSPPPPPTSLSSYVSRLKKVWQDINALPWVGSDRITVDYYPGQLKRRERPNHGIVHKSRSAISMSWYGENYRPPGAILDMQQVDLTAGESPEVKREGIPLQSVSGSGEKSPVYYTTQSGQVWPAVATAYPGGEGEPMPGEVPVSSPDPDYRPFRAPPSPMPEPQMQYLPFASPPTVPEEVHYTNDAGQSWPVVTPVFSAVTYSTTAGHGDMYGDMYGAHVPVAGPSH</sequence>
<comment type="caution">
    <text evidence="2">The sequence shown here is derived from an EMBL/GenBank/DDBJ whole genome shotgun (WGS) entry which is preliminary data.</text>
</comment>